<accession>A0A1F6AH11</accession>
<evidence type="ECO:0000313" key="3">
    <source>
        <dbReference type="Proteomes" id="UP000178759"/>
    </source>
</evidence>
<comment type="caution">
    <text evidence="2">The sequence shown here is derived from an EMBL/GenBank/DDBJ whole genome shotgun (WGS) entry which is preliminary data.</text>
</comment>
<feature type="region of interest" description="Disordered" evidence="1">
    <location>
        <begin position="210"/>
        <end position="233"/>
    </location>
</feature>
<sequence length="233" mass="26240">MNQENNHLVPLNITTELARSPRASVQSLLEFNRKAYDFFATERVLTAINEKFFNSKGTIEKPYSFYGIDLETSPKPKGKKSRFDTYLSATGELRYTSLRATLTVKGADLSEKNKKFDTLKLAIYYEIESQENTFTIQVEGELGFVVNRWEHRGGNWGPSTGDVKSFYLKKTGEARSMTLPLDSPPQPHEILVTLGQNFQQILEGFAAQGYIKLPEPPPPNSPEQDSQAPLLGE</sequence>
<name>A0A1F6AH11_9BACT</name>
<dbReference type="EMBL" id="MFJV01000001">
    <property type="protein sequence ID" value="OGG23732.1"/>
    <property type="molecule type" value="Genomic_DNA"/>
</dbReference>
<dbReference type="STRING" id="1798392.A3A79_00805"/>
<dbReference type="Proteomes" id="UP000178759">
    <property type="component" value="Unassembled WGS sequence"/>
</dbReference>
<organism evidence="2 3">
    <name type="scientific">Candidatus Gottesmanbacteria bacterium RIFCSPLOWO2_01_FULL_43_11b</name>
    <dbReference type="NCBI Taxonomy" id="1798392"/>
    <lineage>
        <taxon>Bacteria</taxon>
        <taxon>Candidatus Gottesmaniibacteriota</taxon>
    </lineage>
</organism>
<gene>
    <name evidence="2" type="ORF">A3A79_00805</name>
</gene>
<reference evidence="2 3" key="1">
    <citation type="journal article" date="2016" name="Nat. Commun.">
        <title>Thousands of microbial genomes shed light on interconnected biogeochemical processes in an aquifer system.</title>
        <authorList>
            <person name="Anantharaman K."/>
            <person name="Brown C.T."/>
            <person name="Hug L.A."/>
            <person name="Sharon I."/>
            <person name="Castelle C.J."/>
            <person name="Probst A.J."/>
            <person name="Thomas B.C."/>
            <person name="Singh A."/>
            <person name="Wilkins M.J."/>
            <person name="Karaoz U."/>
            <person name="Brodie E.L."/>
            <person name="Williams K.H."/>
            <person name="Hubbard S.S."/>
            <person name="Banfield J.F."/>
        </authorList>
    </citation>
    <scope>NUCLEOTIDE SEQUENCE [LARGE SCALE GENOMIC DNA]</scope>
</reference>
<dbReference type="AlphaFoldDB" id="A0A1F6AH11"/>
<evidence type="ECO:0000256" key="1">
    <source>
        <dbReference type="SAM" id="MobiDB-lite"/>
    </source>
</evidence>
<protein>
    <submittedName>
        <fullName evidence="2">Uncharacterized protein</fullName>
    </submittedName>
</protein>
<proteinExistence type="predicted"/>
<evidence type="ECO:0000313" key="2">
    <source>
        <dbReference type="EMBL" id="OGG23732.1"/>
    </source>
</evidence>